<keyword evidence="1" id="KW-0732">Signal</keyword>
<evidence type="ECO:0000313" key="3">
    <source>
        <dbReference type="Proteomes" id="UP000808337"/>
    </source>
</evidence>
<dbReference type="EMBL" id="JADKGY010000001">
    <property type="protein sequence ID" value="MBK9980846.1"/>
    <property type="molecule type" value="Genomic_DNA"/>
</dbReference>
<accession>A0A9D7XNB7</accession>
<protein>
    <recommendedName>
        <fullName evidence="4">Secretion system C-terminal sorting domain-containing protein</fullName>
    </recommendedName>
</protein>
<comment type="caution">
    <text evidence="2">The sequence shown here is derived from an EMBL/GenBank/DDBJ whole genome shotgun (WGS) entry which is preliminary data.</text>
</comment>
<feature type="signal peptide" evidence="1">
    <location>
        <begin position="1"/>
        <end position="18"/>
    </location>
</feature>
<dbReference type="Proteomes" id="UP000808337">
    <property type="component" value="Unassembled WGS sequence"/>
</dbReference>
<evidence type="ECO:0000256" key="1">
    <source>
        <dbReference type="SAM" id="SignalP"/>
    </source>
</evidence>
<evidence type="ECO:0000313" key="2">
    <source>
        <dbReference type="EMBL" id="MBK9980846.1"/>
    </source>
</evidence>
<feature type="chain" id="PRO_5038781564" description="Secretion system C-terminal sorting domain-containing protein" evidence="1">
    <location>
        <begin position="19"/>
        <end position="337"/>
    </location>
</feature>
<name>A0A9D7XNB7_9BACT</name>
<dbReference type="AlphaFoldDB" id="A0A9D7XNB7"/>
<gene>
    <name evidence="2" type="ORF">IPP15_00225</name>
</gene>
<reference evidence="2 3" key="1">
    <citation type="submission" date="2020-10" db="EMBL/GenBank/DDBJ databases">
        <title>Connecting structure to function with the recovery of over 1000 high-quality activated sludge metagenome-assembled genomes encoding full-length rRNA genes using long-read sequencing.</title>
        <authorList>
            <person name="Singleton C.M."/>
            <person name="Petriglieri F."/>
            <person name="Kristensen J.M."/>
            <person name="Kirkegaard R.H."/>
            <person name="Michaelsen T.Y."/>
            <person name="Andersen M.H."/>
            <person name="Karst S.M."/>
            <person name="Dueholm M.S."/>
            <person name="Nielsen P.H."/>
            <person name="Albertsen M."/>
        </authorList>
    </citation>
    <scope>NUCLEOTIDE SEQUENCE [LARGE SCALE GENOMIC DNA]</scope>
    <source>
        <strain evidence="2">Ribe_18-Q3-R11-54_MAXAC.273</strain>
    </source>
</reference>
<dbReference type="SUPFAM" id="SSF63825">
    <property type="entry name" value="YWTD domain"/>
    <property type="match status" value="1"/>
</dbReference>
<organism evidence="2 3">
    <name type="scientific">Candidatus Opimibacter skivensis</name>
    <dbReference type="NCBI Taxonomy" id="2982028"/>
    <lineage>
        <taxon>Bacteria</taxon>
        <taxon>Pseudomonadati</taxon>
        <taxon>Bacteroidota</taxon>
        <taxon>Saprospiria</taxon>
        <taxon>Saprospirales</taxon>
        <taxon>Saprospiraceae</taxon>
        <taxon>Candidatus Opimibacter</taxon>
    </lineage>
</organism>
<sequence>MKALILIPFLLFCSNAFSQPVFAITSEGDLFSLDLSNCNSLLVSSTGHTFVDIAFTPDGRLWGVEESDLYQIDTVTGASILIGNIGLTSPSSSLVGLNDTILLTESGLKLYGINISNPTAFYIDTIGFAASGDLTWYDDDLYMMAPGQLIKITLNNTNTAILDVTAINNLSNPIPDCFGAVTAAFAGEYNSIIGFSGTDALKICQLDGTYRTICPSLVADIIYGGASLRLPTQQPPPTTCSSPSSVANVISNNTGIEIIPNPVSRSGQVHVKINGIILRPYTIKIISIQGQLLYATNERSSTNEFDLDLNKLNLTNALFVLEVSNFSQQFRSLIVIE</sequence>
<proteinExistence type="predicted"/>
<evidence type="ECO:0008006" key="4">
    <source>
        <dbReference type="Google" id="ProtNLM"/>
    </source>
</evidence>